<comment type="caution">
    <text evidence="1">The sequence shown here is derived from an EMBL/GenBank/DDBJ whole genome shotgun (WGS) entry which is preliminary data.</text>
</comment>
<keyword evidence="2" id="KW-1185">Reference proteome</keyword>
<reference evidence="1" key="1">
    <citation type="submission" date="2023-05" db="EMBL/GenBank/DDBJ databases">
        <authorList>
            <person name="Stuckert A."/>
        </authorList>
    </citation>
    <scope>NUCLEOTIDE SEQUENCE</scope>
</reference>
<dbReference type="Proteomes" id="UP001162483">
    <property type="component" value="Unassembled WGS sequence"/>
</dbReference>
<organism evidence="1 2">
    <name type="scientific">Staurois parvus</name>
    <dbReference type="NCBI Taxonomy" id="386267"/>
    <lineage>
        <taxon>Eukaryota</taxon>
        <taxon>Metazoa</taxon>
        <taxon>Chordata</taxon>
        <taxon>Craniata</taxon>
        <taxon>Vertebrata</taxon>
        <taxon>Euteleostomi</taxon>
        <taxon>Amphibia</taxon>
        <taxon>Batrachia</taxon>
        <taxon>Anura</taxon>
        <taxon>Neobatrachia</taxon>
        <taxon>Ranoidea</taxon>
        <taxon>Ranidae</taxon>
        <taxon>Staurois</taxon>
    </lineage>
</organism>
<evidence type="ECO:0000313" key="2">
    <source>
        <dbReference type="Proteomes" id="UP001162483"/>
    </source>
</evidence>
<accession>A0ABN9DUQ2</accession>
<dbReference type="EMBL" id="CATNWA010014708">
    <property type="protein sequence ID" value="CAI9575041.1"/>
    <property type="molecule type" value="Genomic_DNA"/>
</dbReference>
<evidence type="ECO:0008006" key="3">
    <source>
        <dbReference type="Google" id="ProtNLM"/>
    </source>
</evidence>
<gene>
    <name evidence="1" type="ORF">SPARVUS_LOCUS8076465</name>
</gene>
<protein>
    <recommendedName>
        <fullName evidence="3">Transposase Tc1-like domain-containing protein</fullName>
    </recommendedName>
</protein>
<evidence type="ECO:0000313" key="1">
    <source>
        <dbReference type="EMBL" id="CAI9575041.1"/>
    </source>
</evidence>
<name>A0ABN9DUQ2_9NEOB</name>
<sequence length="51" mass="5697">MTEHSQCMLKCIVSRSRQLSSESIAKDFQTSRGLQISTTVSRELHGMGFHG</sequence>
<proteinExistence type="predicted"/>